<proteinExistence type="predicted"/>
<dbReference type="AlphaFoldDB" id="A0A512B5X8"/>
<reference evidence="1 2" key="1">
    <citation type="submission" date="2019-07" db="EMBL/GenBank/DDBJ databases">
        <title>Whole genome shotgun sequence of Adhaeribacter aerolatus NBRC 106133.</title>
        <authorList>
            <person name="Hosoyama A."/>
            <person name="Uohara A."/>
            <person name="Ohji S."/>
            <person name="Ichikawa N."/>
        </authorList>
    </citation>
    <scope>NUCLEOTIDE SEQUENCE [LARGE SCALE GENOMIC DNA]</scope>
    <source>
        <strain evidence="1 2">NBRC 106133</strain>
    </source>
</reference>
<protein>
    <submittedName>
        <fullName evidence="1">Uncharacterized protein</fullName>
    </submittedName>
</protein>
<gene>
    <name evidence="1" type="ORF">AAE02nite_50330</name>
</gene>
<dbReference type="EMBL" id="BJYS01000060">
    <property type="protein sequence ID" value="GEO07369.1"/>
    <property type="molecule type" value="Genomic_DNA"/>
</dbReference>
<name>A0A512B5X8_9BACT</name>
<organism evidence="1 2">
    <name type="scientific">Adhaeribacter aerolatus</name>
    <dbReference type="NCBI Taxonomy" id="670289"/>
    <lineage>
        <taxon>Bacteria</taxon>
        <taxon>Pseudomonadati</taxon>
        <taxon>Bacteroidota</taxon>
        <taxon>Cytophagia</taxon>
        <taxon>Cytophagales</taxon>
        <taxon>Hymenobacteraceae</taxon>
        <taxon>Adhaeribacter</taxon>
    </lineage>
</organism>
<dbReference type="RefSeq" id="WP_146905417.1">
    <property type="nucleotide sequence ID" value="NZ_BJYS01000060.1"/>
</dbReference>
<evidence type="ECO:0000313" key="2">
    <source>
        <dbReference type="Proteomes" id="UP000321532"/>
    </source>
</evidence>
<dbReference type="OrthoDB" id="799283at2"/>
<keyword evidence="2" id="KW-1185">Reference proteome</keyword>
<accession>A0A512B5X8</accession>
<dbReference type="Proteomes" id="UP000321532">
    <property type="component" value="Unassembled WGS sequence"/>
</dbReference>
<sequence>MNIIKPEIPRLDIKYDELKSIVIEKIQNTTSFQFTSLVTAIAAYVNKESIGFVKQSNTTYENKLNQSDEGLIREVIWDLIIQRILTIGDFYNHDWPYLSVTEYGQKVLKSTEVIPHDPAKYIERVKKQIPNIDNIIIIYLSESINTYNINQLLSSTIALGCASGKALLLLIDAYERTFYNQQGSERFKQKVKNRMIKIQFEEFQKDFKRIVGSLPKELIDNYENILLGVFEMFRNQRNSAGHPVGHFVDKEMIFANLQVFITYCKRIYELIAYLEANKHD</sequence>
<evidence type="ECO:0000313" key="1">
    <source>
        <dbReference type="EMBL" id="GEO07369.1"/>
    </source>
</evidence>
<comment type="caution">
    <text evidence="1">The sequence shown here is derived from an EMBL/GenBank/DDBJ whole genome shotgun (WGS) entry which is preliminary data.</text>
</comment>